<keyword evidence="2 4" id="KW-0547">Nucleotide-binding</keyword>
<gene>
    <name evidence="5" type="ORF">GCM10023147_30280</name>
</gene>
<sequence length="203" mass="21177">MSPPRPANDRAAQKCACRGRFRAARAALTDASRAAAAAELAARVVRLELGPVIAAYVPVGSEPGDDRLLAALAARARVLLPVTPRVPGPLDWADFDGGFTPGPFGLREPRGPRLGAAALRQATTVLLPALAVARTGVRLGRGAGYYDRSLVGLCGATLIAVVYDHELVDDLPAEPTDVSVDGALTPSGLVRFVGRPSESRPER</sequence>
<keyword evidence="4" id="KW-0479">Metal-binding</keyword>
<dbReference type="Pfam" id="PF01812">
    <property type="entry name" value="5-FTHF_cyc-lig"/>
    <property type="match status" value="1"/>
</dbReference>
<dbReference type="EC" id="6.3.3.2" evidence="4"/>
<keyword evidence="4" id="KW-0460">Magnesium</keyword>
<dbReference type="Gene3D" id="3.40.50.10420">
    <property type="entry name" value="NagB/RpiA/CoA transferase-like"/>
    <property type="match status" value="1"/>
</dbReference>
<proteinExistence type="inferred from homology"/>
<organism evidence="5 6">
    <name type="scientific">Tsukamurella soli</name>
    <dbReference type="NCBI Taxonomy" id="644556"/>
    <lineage>
        <taxon>Bacteria</taxon>
        <taxon>Bacillati</taxon>
        <taxon>Actinomycetota</taxon>
        <taxon>Actinomycetes</taxon>
        <taxon>Mycobacteriales</taxon>
        <taxon>Tsukamurellaceae</taxon>
        <taxon>Tsukamurella</taxon>
    </lineage>
</organism>
<evidence type="ECO:0000256" key="1">
    <source>
        <dbReference type="ARBA" id="ARBA00010638"/>
    </source>
</evidence>
<dbReference type="PANTHER" id="PTHR23407">
    <property type="entry name" value="ATPASE INHIBITOR/5-FORMYLTETRAHYDROFOLATE CYCLO-LIGASE"/>
    <property type="match status" value="1"/>
</dbReference>
<keyword evidence="3 4" id="KW-0067">ATP-binding</keyword>
<comment type="cofactor">
    <cofactor evidence="4">
        <name>Mg(2+)</name>
        <dbReference type="ChEBI" id="CHEBI:18420"/>
    </cofactor>
</comment>
<evidence type="ECO:0000313" key="5">
    <source>
        <dbReference type="EMBL" id="GAA4396228.1"/>
    </source>
</evidence>
<dbReference type="RefSeq" id="WP_344997407.1">
    <property type="nucleotide sequence ID" value="NZ_BAABFR010000047.1"/>
</dbReference>
<protein>
    <recommendedName>
        <fullName evidence="4">5-formyltetrahydrofolate cyclo-ligase</fullName>
        <ecNumber evidence="4">6.3.3.2</ecNumber>
    </recommendedName>
</protein>
<evidence type="ECO:0000256" key="4">
    <source>
        <dbReference type="RuleBase" id="RU361279"/>
    </source>
</evidence>
<keyword evidence="6" id="KW-1185">Reference proteome</keyword>
<reference evidence="6" key="1">
    <citation type="journal article" date="2019" name="Int. J. Syst. Evol. Microbiol.">
        <title>The Global Catalogue of Microorganisms (GCM) 10K type strain sequencing project: providing services to taxonomists for standard genome sequencing and annotation.</title>
        <authorList>
            <consortium name="The Broad Institute Genomics Platform"/>
            <consortium name="The Broad Institute Genome Sequencing Center for Infectious Disease"/>
            <person name="Wu L."/>
            <person name="Ma J."/>
        </authorList>
    </citation>
    <scope>NUCLEOTIDE SEQUENCE [LARGE SCALE GENOMIC DNA]</scope>
    <source>
        <strain evidence="6">JCM 17688</strain>
    </source>
</reference>
<accession>A0ABP8JV43</accession>
<comment type="catalytic activity">
    <reaction evidence="4">
        <text>(6S)-5-formyl-5,6,7,8-tetrahydrofolate + ATP = (6R)-5,10-methenyltetrahydrofolate + ADP + phosphate</text>
        <dbReference type="Rhea" id="RHEA:10488"/>
        <dbReference type="ChEBI" id="CHEBI:30616"/>
        <dbReference type="ChEBI" id="CHEBI:43474"/>
        <dbReference type="ChEBI" id="CHEBI:57455"/>
        <dbReference type="ChEBI" id="CHEBI:57457"/>
        <dbReference type="ChEBI" id="CHEBI:456216"/>
        <dbReference type="EC" id="6.3.3.2"/>
    </reaction>
</comment>
<dbReference type="InterPro" id="IPR024185">
    <property type="entry name" value="FTHF_cligase-like_sf"/>
</dbReference>
<name>A0ABP8JV43_9ACTN</name>
<comment type="caution">
    <text evidence="5">The sequence shown here is derived from an EMBL/GenBank/DDBJ whole genome shotgun (WGS) entry which is preliminary data.</text>
</comment>
<dbReference type="EMBL" id="BAABFR010000047">
    <property type="protein sequence ID" value="GAA4396228.1"/>
    <property type="molecule type" value="Genomic_DNA"/>
</dbReference>
<dbReference type="NCBIfam" id="TIGR02727">
    <property type="entry name" value="MTHFS_bact"/>
    <property type="match status" value="1"/>
</dbReference>
<dbReference type="InterPro" id="IPR002698">
    <property type="entry name" value="FTHF_cligase"/>
</dbReference>
<dbReference type="SUPFAM" id="SSF100950">
    <property type="entry name" value="NagB/RpiA/CoA transferase-like"/>
    <property type="match status" value="1"/>
</dbReference>
<dbReference type="PANTHER" id="PTHR23407:SF1">
    <property type="entry name" value="5-FORMYLTETRAHYDROFOLATE CYCLO-LIGASE"/>
    <property type="match status" value="1"/>
</dbReference>
<dbReference type="PIRSF" id="PIRSF006806">
    <property type="entry name" value="FTHF_cligase"/>
    <property type="match status" value="1"/>
</dbReference>
<dbReference type="Proteomes" id="UP001500635">
    <property type="component" value="Unassembled WGS sequence"/>
</dbReference>
<evidence type="ECO:0000256" key="3">
    <source>
        <dbReference type="ARBA" id="ARBA00022840"/>
    </source>
</evidence>
<comment type="similarity">
    <text evidence="1 4">Belongs to the 5-formyltetrahydrofolate cyclo-ligase family.</text>
</comment>
<evidence type="ECO:0000313" key="6">
    <source>
        <dbReference type="Proteomes" id="UP001500635"/>
    </source>
</evidence>
<dbReference type="InterPro" id="IPR037171">
    <property type="entry name" value="NagB/RpiA_transferase-like"/>
</dbReference>
<evidence type="ECO:0000256" key="2">
    <source>
        <dbReference type="ARBA" id="ARBA00022741"/>
    </source>
</evidence>